<evidence type="ECO:0000313" key="14">
    <source>
        <dbReference type="Proteomes" id="UP001300871"/>
    </source>
</evidence>
<dbReference type="PROSITE" id="PS50109">
    <property type="entry name" value="HIS_KIN"/>
    <property type="match status" value="1"/>
</dbReference>
<evidence type="ECO:0000256" key="5">
    <source>
        <dbReference type="ARBA" id="ARBA00022679"/>
    </source>
</evidence>
<dbReference type="PANTHER" id="PTHR43047:SF64">
    <property type="entry name" value="HISTIDINE KINASE CONTAINING CHEY-HOMOLOGOUS RECEIVER DOMAIN AND PAS DOMAIN-RELATED"/>
    <property type="match status" value="1"/>
</dbReference>
<dbReference type="CDD" id="cd17546">
    <property type="entry name" value="REC_hyHK_CKI1_RcsC-like"/>
    <property type="match status" value="1"/>
</dbReference>
<dbReference type="InterPro" id="IPR013655">
    <property type="entry name" value="PAS_fold_3"/>
</dbReference>
<dbReference type="Pfam" id="PF00072">
    <property type="entry name" value="Response_reg"/>
    <property type="match status" value="1"/>
</dbReference>
<feature type="domain" description="PAC" evidence="12">
    <location>
        <begin position="211"/>
        <end position="262"/>
    </location>
</feature>
<dbReference type="InterPro" id="IPR001789">
    <property type="entry name" value="Sig_transdc_resp-reg_receiver"/>
</dbReference>
<dbReference type="Gene3D" id="3.30.565.10">
    <property type="entry name" value="Histidine kinase-like ATPase, C-terminal domain"/>
    <property type="match status" value="1"/>
</dbReference>
<dbReference type="GO" id="GO:0005524">
    <property type="term" value="F:ATP binding"/>
    <property type="evidence" value="ECO:0007669"/>
    <property type="project" value="UniProtKB-KW"/>
</dbReference>
<dbReference type="SUPFAM" id="SSF55874">
    <property type="entry name" value="ATPase domain of HSP90 chaperone/DNA topoisomerase II/histidine kinase"/>
    <property type="match status" value="1"/>
</dbReference>
<dbReference type="GeneID" id="57970946"/>
<dbReference type="PANTHER" id="PTHR43047">
    <property type="entry name" value="TWO-COMPONENT HISTIDINE PROTEIN KINASE"/>
    <property type="match status" value="1"/>
</dbReference>
<name>A0AAW6AQM3_CLOSY</name>
<comment type="function">
    <text evidence="8">May play the central regulatory role in sporulation. It may be an element of the effector pathway responsible for the activation of sporulation genes in response to nutritional stress. Spo0A may act in concert with spo0H (a sigma factor) to control the expression of some genes that are critical to the sporulation process.</text>
</comment>
<dbReference type="InterPro" id="IPR036890">
    <property type="entry name" value="HATPase_C_sf"/>
</dbReference>
<dbReference type="InterPro" id="IPR000014">
    <property type="entry name" value="PAS"/>
</dbReference>
<dbReference type="SUPFAM" id="SSF55785">
    <property type="entry name" value="PYP-like sensor domain (PAS domain)"/>
    <property type="match status" value="2"/>
</dbReference>
<protein>
    <recommendedName>
        <fullName evidence="3">Stage 0 sporulation protein A homolog</fullName>
        <ecNumber evidence="2">2.7.13.3</ecNumber>
    </recommendedName>
</protein>
<dbReference type="SMART" id="SM00387">
    <property type="entry name" value="HATPase_c"/>
    <property type="match status" value="1"/>
</dbReference>
<feature type="domain" description="Histidine kinase" evidence="10">
    <location>
        <begin position="678"/>
        <end position="901"/>
    </location>
</feature>
<dbReference type="InterPro" id="IPR001610">
    <property type="entry name" value="PAC"/>
</dbReference>
<keyword evidence="4 9" id="KW-0597">Phosphoprotein</keyword>
<evidence type="ECO:0000256" key="8">
    <source>
        <dbReference type="ARBA" id="ARBA00024867"/>
    </source>
</evidence>
<dbReference type="CDD" id="cd16922">
    <property type="entry name" value="HATPase_EvgS-ArcB-TorS-like"/>
    <property type="match status" value="1"/>
</dbReference>
<gene>
    <name evidence="13" type="ORF">PM006_05530</name>
</gene>
<dbReference type="InterPro" id="IPR000700">
    <property type="entry name" value="PAS-assoc_C"/>
</dbReference>
<dbReference type="Pfam" id="PF08447">
    <property type="entry name" value="PAS_3"/>
    <property type="match status" value="1"/>
</dbReference>
<dbReference type="Pfam" id="PF00512">
    <property type="entry name" value="HisKA"/>
    <property type="match status" value="1"/>
</dbReference>
<evidence type="ECO:0000256" key="9">
    <source>
        <dbReference type="PROSITE-ProRule" id="PRU00169"/>
    </source>
</evidence>
<dbReference type="RefSeq" id="WP_150028428.1">
    <property type="nucleotide sequence ID" value="NZ_BAABZD010000004.1"/>
</dbReference>
<accession>A0AAW6AQM3</accession>
<evidence type="ECO:0000259" key="10">
    <source>
        <dbReference type="PROSITE" id="PS50109"/>
    </source>
</evidence>
<feature type="domain" description="Response regulatory" evidence="11">
    <location>
        <begin position="928"/>
        <end position="1049"/>
    </location>
</feature>
<evidence type="ECO:0000256" key="4">
    <source>
        <dbReference type="ARBA" id="ARBA00022553"/>
    </source>
</evidence>
<evidence type="ECO:0000259" key="12">
    <source>
        <dbReference type="PROSITE" id="PS50113"/>
    </source>
</evidence>
<comment type="caution">
    <text evidence="13">The sequence shown here is derived from an EMBL/GenBank/DDBJ whole genome shotgun (WGS) entry which is preliminary data.</text>
</comment>
<dbReference type="Gene3D" id="3.40.50.2300">
    <property type="match status" value="1"/>
</dbReference>
<evidence type="ECO:0000313" key="13">
    <source>
        <dbReference type="EMBL" id="MDB1999655.1"/>
    </source>
</evidence>
<dbReference type="Pfam" id="PF02518">
    <property type="entry name" value="HATPase_c"/>
    <property type="match status" value="1"/>
</dbReference>
<comment type="catalytic activity">
    <reaction evidence="1">
        <text>ATP + protein L-histidine = ADP + protein N-phospho-L-histidine.</text>
        <dbReference type="EC" id="2.7.13.3"/>
    </reaction>
</comment>
<keyword evidence="5" id="KW-0808">Transferase</keyword>
<evidence type="ECO:0000259" key="11">
    <source>
        <dbReference type="PROSITE" id="PS50110"/>
    </source>
</evidence>
<evidence type="ECO:0000256" key="2">
    <source>
        <dbReference type="ARBA" id="ARBA00012438"/>
    </source>
</evidence>
<dbReference type="SUPFAM" id="SSF47384">
    <property type="entry name" value="Homodimeric domain of signal transducing histidine kinase"/>
    <property type="match status" value="1"/>
</dbReference>
<evidence type="ECO:0000256" key="1">
    <source>
        <dbReference type="ARBA" id="ARBA00000085"/>
    </source>
</evidence>
<dbReference type="Gene3D" id="1.10.287.130">
    <property type="match status" value="1"/>
</dbReference>
<dbReference type="NCBIfam" id="TIGR00229">
    <property type="entry name" value="sensory_box"/>
    <property type="match status" value="1"/>
</dbReference>
<reference evidence="13" key="1">
    <citation type="submission" date="2023-01" db="EMBL/GenBank/DDBJ databases">
        <title>Human gut microbiome strain richness.</title>
        <authorList>
            <person name="Chen-Liaw A."/>
        </authorList>
    </citation>
    <scope>NUCLEOTIDE SEQUENCE</scope>
    <source>
        <strain evidence="13">B1_m1001713B170214d0_201011</strain>
    </source>
</reference>
<dbReference type="EC" id="2.7.13.3" evidence="2"/>
<keyword evidence="6" id="KW-0418">Kinase</keyword>
<dbReference type="PROSITE" id="PS50110">
    <property type="entry name" value="RESPONSE_REGULATORY"/>
    <property type="match status" value="1"/>
</dbReference>
<dbReference type="InterPro" id="IPR011006">
    <property type="entry name" value="CheY-like_superfamily"/>
</dbReference>
<dbReference type="CDD" id="cd00130">
    <property type="entry name" value="PAS"/>
    <property type="match status" value="1"/>
</dbReference>
<dbReference type="InterPro" id="IPR035965">
    <property type="entry name" value="PAS-like_dom_sf"/>
</dbReference>
<dbReference type="InterPro" id="IPR004358">
    <property type="entry name" value="Sig_transdc_His_kin-like_C"/>
</dbReference>
<keyword evidence="7" id="KW-0902">Two-component regulatory system</keyword>
<organism evidence="13 14">
    <name type="scientific">Clostridium symbiosum</name>
    <name type="common">Bacteroides symbiosus</name>
    <dbReference type="NCBI Taxonomy" id="1512"/>
    <lineage>
        <taxon>Bacteria</taxon>
        <taxon>Bacillati</taxon>
        <taxon>Bacillota</taxon>
        <taxon>Clostridia</taxon>
        <taxon>Lachnospirales</taxon>
        <taxon>Lachnospiraceae</taxon>
        <taxon>Otoolea</taxon>
    </lineage>
</organism>
<dbReference type="SMART" id="SM00388">
    <property type="entry name" value="HisKA"/>
    <property type="match status" value="1"/>
</dbReference>
<dbReference type="Proteomes" id="UP001300871">
    <property type="component" value="Unassembled WGS sequence"/>
</dbReference>
<dbReference type="InterPro" id="IPR036097">
    <property type="entry name" value="HisK_dim/P_sf"/>
</dbReference>
<dbReference type="SMART" id="SM00448">
    <property type="entry name" value="REC"/>
    <property type="match status" value="1"/>
</dbReference>
<sequence length="1053" mass="117998">MMTTAMNKELKSVLDGIPSGMCIYRVDQGRLYPLYHNPAFFKVLGLSNRHAQVMEQVDFIGVHEDDRAALQLNLAGLLGGGESLRHTCRLFHDELGEYRWICIEGSRRVHHDGTELLYAVYSDVTEQRRMEQYFQNTLKNLPGGVVVVRYEKDGSIVPEYISEGLAVTTGMTLKDTWELYQEDALTGVHPDDLEGVRRQLDAYLVSGKNHWEIEYRLLKGNGEYVWVKNTLSLIEHEGGERKIYSTFNDMTKEREERARVRQQYDDLLLRHHQRSDPNVLVTGHCNITQDRIIQMSDQTGAGLLEAFGAVREDFFIGLSTLVEDEEERQSFRNTYLRAPALAAFERGETKRTQDVFVKLPNEETGRYVRVEMNLVSTPDSGDVTGILTVLDITEQTISNRISCQLSVTGYDFVADVDLRRDTYKIISLDEKACCVPPHQGVHSFRVDRLLQSGVVPRDREQFRDGLNPGRMLERLKHGQTYTFSYSMDDNGDIRTKNITVAPIDLRLGRVCLSRTDITDSIREQQRLLRVIAYTCELAGFIDAASGSFIMYTRQMILENLPPHTTQNYNEVLDNLAGCYGTAVSHEEVKHMFCLETLLHRLAEKPEGYDFVLPYQVTDSLRYKQVNVLWGDQNHKTVCLVRSDVTDMLAAERAAKTELERALKLSREASLAKSDFLSAMSHDIRTPMNAIMGMTTLAKANSGDPVRVLDCLQKISAASGHLLNLINDVLDMNKIERAQITLNREKIYLPDLIEQIGEIIAPQAEQAGLCCEILPGGIRNPCFYGDTLRISQILINILGNAVKFTPRGGSVRFLAEEIPGAAGSGQACYRFTVRDTGIGMAKETLDHLFEPFVRSRAVSRVEGTGLGLSIVKGLVDLMGGSVSVRSEPEKGTTFFVELKGEVVESGEWRPLREPQLPETAGKGLFTGRRILIAEDNEINAEIICEILRMCGIITEVESNGALAVEAFFSAAPGTYDAILMDIQMPEMDGYEAARIIRADGRTDAKVIPIIAMTANAFEQDVKTAMEAGMDAHIAKPIDVNILYETLTQVMGREA</sequence>
<dbReference type="PRINTS" id="PR00344">
    <property type="entry name" value="BCTRLSENSOR"/>
</dbReference>
<dbReference type="EMBL" id="JAQLGM010000009">
    <property type="protein sequence ID" value="MDB1999655.1"/>
    <property type="molecule type" value="Genomic_DNA"/>
</dbReference>
<evidence type="ECO:0000256" key="7">
    <source>
        <dbReference type="ARBA" id="ARBA00023012"/>
    </source>
</evidence>
<keyword evidence="13" id="KW-0547">Nucleotide-binding</keyword>
<feature type="modified residue" description="4-aspartylphosphate" evidence="9">
    <location>
        <position position="980"/>
    </location>
</feature>
<proteinExistence type="predicted"/>
<dbReference type="CDD" id="cd00082">
    <property type="entry name" value="HisKA"/>
    <property type="match status" value="1"/>
</dbReference>
<dbReference type="SMART" id="SM00086">
    <property type="entry name" value="PAC"/>
    <property type="match status" value="3"/>
</dbReference>
<dbReference type="SUPFAM" id="SSF52172">
    <property type="entry name" value="CheY-like"/>
    <property type="match status" value="1"/>
</dbReference>
<dbReference type="Gene3D" id="3.30.450.20">
    <property type="entry name" value="PAS domain"/>
    <property type="match status" value="2"/>
</dbReference>
<evidence type="ECO:0000256" key="3">
    <source>
        <dbReference type="ARBA" id="ARBA00018672"/>
    </source>
</evidence>
<dbReference type="PROSITE" id="PS50113">
    <property type="entry name" value="PAC"/>
    <property type="match status" value="1"/>
</dbReference>
<dbReference type="GO" id="GO:0000155">
    <property type="term" value="F:phosphorelay sensor kinase activity"/>
    <property type="evidence" value="ECO:0007669"/>
    <property type="project" value="InterPro"/>
</dbReference>
<dbReference type="InterPro" id="IPR005467">
    <property type="entry name" value="His_kinase_dom"/>
</dbReference>
<evidence type="ECO:0000256" key="6">
    <source>
        <dbReference type="ARBA" id="ARBA00022777"/>
    </source>
</evidence>
<keyword evidence="13" id="KW-0067">ATP-binding</keyword>
<dbReference type="AlphaFoldDB" id="A0AAW6AQM3"/>
<dbReference type="InterPro" id="IPR003661">
    <property type="entry name" value="HisK_dim/P_dom"/>
</dbReference>
<dbReference type="InterPro" id="IPR003594">
    <property type="entry name" value="HATPase_dom"/>
</dbReference>